<keyword evidence="3" id="KW-0748">Sporozoite</keyword>
<feature type="compositionally biased region" description="Low complexity" evidence="7">
    <location>
        <begin position="284"/>
        <end position="303"/>
    </location>
</feature>
<keyword evidence="8" id="KW-0808">Transferase</keyword>
<keyword evidence="8" id="KW-0418">Kinase</keyword>
<dbReference type="PANTHER" id="PTHR44826">
    <property type="entry name" value="SPORE COAT PROTEIN SP85"/>
    <property type="match status" value="1"/>
</dbReference>
<dbReference type="AlphaFoldDB" id="A0A9N8DD07"/>
<comment type="caution">
    <text evidence="8">The sequence shown here is derived from an EMBL/GenBank/DDBJ whole genome shotgun (WGS) entry which is preliminary data.</text>
</comment>
<comment type="function">
    <text evidence="6">Essential sporozoite protein. In the mosquito vector, required for sporozoite development in the oocyst, migration through the vector hemolymph and entry into the vector salivary glands. In the vertebrate host, required for sporozoite migration through the host dermis and infection of host hepatocytes. Binds to highly sulfated heparan sulfate proteoglycans (HSPGs) on the surface of host hepatocytes.</text>
</comment>
<evidence type="ECO:0000256" key="6">
    <source>
        <dbReference type="ARBA" id="ARBA00045806"/>
    </source>
</evidence>
<feature type="compositionally biased region" description="Polar residues" evidence="7">
    <location>
        <begin position="304"/>
        <end position="330"/>
    </location>
</feature>
<feature type="region of interest" description="Disordered" evidence="7">
    <location>
        <begin position="284"/>
        <end position="488"/>
    </location>
</feature>
<organism evidence="8 9">
    <name type="scientific">Seminavis robusta</name>
    <dbReference type="NCBI Taxonomy" id="568900"/>
    <lineage>
        <taxon>Eukaryota</taxon>
        <taxon>Sar</taxon>
        <taxon>Stramenopiles</taxon>
        <taxon>Ochrophyta</taxon>
        <taxon>Bacillariophyta</taxon>
        <taxon>Bacillariophyceae</taxon>
        <taxon>Bacillariophycidae</taxon>
        <taxon>Naviculales</taxon>
        <taxon>Naviculaceae</taxon>
        <taxon>Seminavis</taxon>
    </lineage>
</organism>
<dbReference type="PANTHER" id="PTHR44826:SF3">
    <property type="entry name" value="SPORE COAT PROTEIN SP85"/>
    <property type="match status" value="1"/>
</dbReference>
<keyword evidence="4" id="KW-0677">Repeat</keyword>
<reference evidence="8" key="1">
    <citation type="submission" date="2020-06" db="EMBL/GenBank/DDBJ databases">
        <authorList>
            <consortium name="Plant Systems Biology data submission"/>
        </authorList>
    </citation>
    <scope>NUCLEOTIDE SEQUENCE</scope>
    <source>
        <strain evidence="8">D6</strain>
    </source>
</reference>
<comment type="function">
    <text evidence="5">In the vertebrate host, binds to highly sulfated heparan sulfate proteoglycans (HSPGs) on the surface of host hepatocytes and is required for sporozoite invasion of the host hepatocytes.</text>
</comment>
<evidence type="ECO:0000256" key="5">
    <source>
        <dbReference type="ARBA" id="ARBA00033726"/>
    </source>
</evidence>
<dbReference type="InterPro" id="IPR051860">
    <property type="entry name" value="Plasmodium_CSP_Invasion"/>
</dbReference>
<sequence length="547" mass="56387">MLFAKGTIFALVQAFSIAASSGSEGLTLKALRGGMQTTNQNNPKETTGNKYQHRHLVTQLFERSWQWGNRGGFFDAELDDYPAAPSDSFVICAFVGEATGGCDFAADVGSGNGEERCSVRVGEGEGAFERYCSFTVSNEAHLELELDPDCVRGSSTDSGTSTTVSCAADTLTEISSGTDFDFTLEYLSEQVKYFLLPGTDAGMVVTCSVSEAGNDEGDTVDIDLKVQSRGTGSDQCSSSSSSTGVEECSIEMTTSADVLITATAAEMPATSTFPVTLHCDVATKSPTISPTTSPTETPTKHPTGTPTQAPSSSPSVNPSKMPSVAPTQHPSIDPTEPLSENPSAFPSSLPSIAPSLAPSISPRIAPSSKPSNAPSSLPSDSPSIAPTDKPSDSPSQNPSHFPSIQPSKSPSASPSQSPSEDPSSAPSGRPSGSPSSKPSTAPSVVPSVTPSVVPSTTPSVAPSHWPSTSPSVGPSTLPSSSPSAEDCSDSQILCADNKVPVCRIKTTNLKTLCVPFQAAASLILDADAKCGCCSFADESDRPDNCPS</sequence>
<protein>
    <recommendedName>
        <fullName evidence="2">Circumsporozoite protein</fullName>
    </recommendedName>
</protein>
<keyword evidence="8" id="KW-0675">Receptor</keyword>
<evidence type="ECO:0000313" key="9">
    <source>
        <dbReference type="Proteomes" id="UP001153069"/>
    </source>
</evidence>
<evidence type="ECO:0000256" key="7">
    <source>
        <dbReference type="SAM" id="MobiDB-lite"/>
    </source>
</evidence>
<name>A0A9N8DD07_9STRA</name>
<dbReference type="GO" id="GO:0016301">
    <property type="term" value="F:kinase activity"/>
    <property type="evidence" value="ECO:0007669"/>
    <property type="project" value="UniProtKB-KW"/>
</dbReference>
<evidence type="ECO:0000256" key="3">
    <source>
        <dbReference type="ARBA" id="ARBA00022522"/>
    </source>
</evidence>
<proteinExistence type="inferred from homology"/>
<accession>A0A9N8DD07</accession>
<dbReference type="EMBL" id="CAICTM010000085">
    <property type="protein sequence ID" value="CAB9500542.1"/>
    <property type="molecule type" value="Genomic_DNA"/>
</dbReference>
<feature type="compositionally biased region" description="Low complexity" evidence="7">
    <location>
        <begin position="342"/>
        <end position="379"/>
    </location>
</feature>
<feature type="compositionally biased region" description="Polar residues" evidence="7">
    <location>
        <begin position="465"/>
        <end position="477"/>
    </location>
</feature>
<evidence type="ECO:0000256" key="4">
    <source>
        <dbReference type="ARBA" id="ARBA00022737"/>
    </source>
</evidence>
<evidence type="ECO:0000256" key="2">
    <source>
        <dbReference type="ARBA" id="ARBA00021911"/>
    </source>
</evidence>
<keyword evidence="9" id="KW-1185">Reference proteome</keyword>
<dbReference type="Proteomes" id="UP001153069">
    <property type="component" value="Unassembled WGS sequence"/>
</dbReference>
<comment type="similarity">
    <text evidence="1">Belongs to the plasmodium circumsporozoite protein family.</text>
</comment>
<evidence type="ECO:0000256" key="1">
    <source>
        <dbReference type="ARBA" id="ARBA00006241"/>
    </source>
</evidence>
<feature type="compositionally biased region" description="Low complexity" evidence="7">
    <location>
        <begin position="402"/>
        <end position="463"/>
    </location>
</feature>
<feature type="region of interest" description="Disordered" evidence="7">
    <location>
        <begin position="226"/>
        <end position="248"/>
    </location>
</feature>
<evidence type="ECO:0000313" key="8">
    <source>
        <dbReference type="EMBL" id="CAB9500542.1"/>
    </source>
</evidence>
<gene>
    <name evidence="8" type="ORF">SEMRO_86_G045620.1</name>
</gene>